<comment type="similarity">
    <text evidence="1">Belongs to the TonB-dependent receptor family.</text>
</comment>
<dbReference type="InterPro" id="IPR023997">
    <property type="entry name" value="TonB-dep_OMP_SusC/RagA_CS"/>
</dbReference>
<dbReference type="SUPFAM" id="SSF49464">
    <property type="entry name" value="Carboxypeptidase regulatory domain-like"/>
    <property type="match status" value="1"/>
</dbReference>
<evidence type="ECO:0000256" key="2">
    <source>
        <dbReference type="SAM" id="SignalP"/>
    </source>
</evidence>
<dbReference type="InterPro" id="IPR008969">
    <property type="entry name" value="CarboxyPept-like_regulatory"/>
</dbReference>
<dbReference type="EMBL" id="JACIER010000004">
    <property type="protein sequence ID" value="MBB4043654.1"/>
    <property type="molecule type" value="Genomic_DNA"/>
</dbReference>
<feature type="chain" id="PRO_5032810910" evidence="2">
    <location>
        <begin position="22"/>
        <end position="999"/>
    </location>
</feature>
<keyword evidence="2" id="KW-0732">Signal</keyword>
<dbReference type="AlphaFoldDB" id="A0A840D248"/>
<comment type="caution">
    <text evidence="4">The sequence shown here is derived from an EMBL/GenBank/DDBJ whole genome shotgun (WGS) entry which is preliminary data.</text>
</comment>
<proteinExistence type="inferred from homology"/>
<keyword evidence="1" id="KW-1134">Transmembrane beta strand</keyword>
<name>A0A840D248_9BACE</name>
<keyword evidence="1" id="KW-0812">Transmembrane</keyword>
<dbReference type="Pfam" id="PF07715">
    <property type="entry name" value="Plug"/>
    <property type="match status" value="1"/>
</dbReference>
<evidence type="ECO:0000313" key="4">
    <source>
        <dbReference type="EMBL" id="MBB4043654.1"/>
    </source>
</evidence>
<keyword evidence="1" id="KW-0813">Transport</keyword>
<dbReference type="NCBIfam" id="TIGR04057">
    <property type="entry name" value="SusC_RagA_signa"/>
    <property type="match status" value="1"/>
</dbReference>
<gene>
    <name evidence="4" type="ORF">GGR06_001436</name>
</gene>
<comment type="subcellular location">
    <subcellularLocation>
        <location evidence="1">Cell outer membrane</location>
        <topology evidence="1">Multi-pass membrane protein</topology>
    </subcellularLocation>
</comment>
<keyword evidence="1" id="KW-0472">Membrane</keyword>
<dbReference type="InterPro" id="IPR039426">
    <property type="entry name" value="TonB-dep_rcpt-like"/>
</dbReference>
<reference evidence="4" key="1">
    <citation type="submission" date="2020-08" db="EMBL/GenBank/DDBJ databases">
        <title>Genomic Encyclopedia of Type Strains, Phase IV (KMG-IV): sequencing the most valuable type-strain genomes for metagenomic binning, comparative biology and taxonomic classification.</title>
        <authorList>
            <person name="Goeker M."/>
        </authorList>
    </citation>
    <scope>NUCLEOTIDE SEQUENCE [LARGE SCALE GENOMIC DNA]</scope>
    <source>
        <strain evidence="4">DSM 105720</strain>
    </source>
</reference>
<sequence>MNIKYISILGIAGLFSISTMAQQTITGTIKNRQEVPVLGATVSVVGDPAKKVITDENGAFSIEAEKGDYIEIIYADDKSKRVWITNKVMNISLAELDLLVDNRGVYRTGSNQTQSISTISSDEFLKNSTPNFSNSLYGLIPGLMVMQNTGWTDNAELMVRGGGSLTGKNPLIVVDGIPRDLSYLNLIEVETVSVLKDGAATALWGTRGANGVVIITTKRGQYQQRDIDINYTYGIGLPINQPEFADGYTYATMKNEALHNDGLPLQYDKAALDAFRNGTNTDLFSNTDWQKEALRKHSINNQLNIVFRGGGNKVRYYSAINYKNDYGILNKELAEFSERYNSQMKKYDLNARMNLDVDVTPYTRASVSMFGLLREENRPNTSETEMFSALYHVPSAAFPMRTSTNMWGSNYLFQKNPIAQIADIGYYKTNRRLLQSNLKIYQDLSLITKGLRVELGVAYDNDAVFRETGEKSYAYEVNTPILLETGMFEGSKETFGDDSALSISNNGLSSQFIRTVLDGKLIYDRAFGMHAINGTVQYSQESYVPMGRNNTRKRQSYVFTGGYNYANKYLVDVVVNQSGTSVLSNGDKYRTYPAVSAAWVLSNEKFLQSSLLDYLKIRASWGRSGNDNIDYDLDERYWVDAPGFLIQNPPINPANSGGLIPGTLPISNLTIERAEKYNVGIDAQFLKRLSLTADLFWDKRKDMLVNSSNLYSEVIGTGVPQQNIGRMNSKGFDVSLMWKDNIRKKFNYYVGSTFSYLKTAIEENGEGYQPYDYLYRKGKPYGQCYGLEAIGYFRDQSDIEDSPKQVFSEVRPGDIKYKDQNGDGRIDQYDEIAIGHSTLVPGIYYGINLGFEYKGFGIDMVFQGVGKYSRMLNVQSVYWPLRNNNSNISTWYLKDKIRWTEETRDIANAPRLTTLDNANNFRNSTQWLTNGAYFKLRNLNVYYNLPQKWANAMKMDKCQVYLRGNNLFSLDHVKYMNSEDLSINYPDMTSLYVGVNINF</sequence>
<accession>A0A840D248</accession>
<keyword evidence="1" id="KW-0998">Cell outer membrane</keyword>
<dbReference type="Gene3D" id="2.170.130.10">
    <property type="entry name" value="TonB-dependent receptor, plug domain"/>
    <property type="match status" value="1"/>
</dbReference>
<dbReference type="PROSITE" id="PS52016">
    <property type="entry name" value="TONB_DEPENDENT_REC_3"/>
    <property type="match status" value="1"/>
</dbReference>
<dbReference type="InterPro" id="IPR023996">
    <property type="entry name" value="TonB-dep_OMP_SusC/RagA"/>
</dbReference>
<dbReference type="GO" id="GO:0009279">
    <property type="term" value="C:cell outer membrane"/>
    <property type="evidence" value="ECO:0007669"/>
    <property type="project" value="UniProtKB-SubCell"/>
</dbReference>
<dbReference type="InterPro" id="IPR037066">
    <property type="entry name" value="Plug_dom_sf"/>
</dbReference>
<evidence type="ECO:0000259" key="3">
    <source>
        <dbReference type="Pfam" id="PF07715"/>
    </source>
</evidence>
<feature type="signal peptide" evidence="2">
    <location>
        <begin position="1"/>
        <end position="21"/>
    </location>
</feature>
<dbReference type="Gene3D" id="2.60.40.1120">
    <property type="entry name" value="Carboxypeptidase-like, regulatory domain"/>
    <property type="match status" value="1"/>
</dbReference>
<protein>
    <submittedName>
        <fullName evidence="4">TonB-linked SusC/RagA family outer membrane protein</fullName>
    </submittedName>
</protein>
<dbReference type="NCBIfam" id="TIGR04056">
    <property type="entry name" value="OMP_RagA_SusC"/>
    <property type="match status" value="1"/>
</dbReference>
<dbReference type="InterPro" id="IPR012910">
    <property type="entry name" value="Plug_dom"/>
</dbReference>
<dbReference type="Proteomes" id="UP000560658">
    <property type="component" value="Unassembled WGS sequence"/>
</dbReference>
<feature type="domain" description="TonB-dependent receptor plug" evidence="3">
    <location>
        <begin position="111"/>
        <end position="212"/>
    </location>
</feature>
<evidence type="ECO:0000313" key="5">
    <source>
        <dbReference type="Proteomes" id="UP000560658"/>
    </source>
</evidence>
<organism evidence="4 5">
    <name type="scientific">Bacteroides reticulotermitis</name>
    <dbReference type="NCBI Taxonomy" id="1133319"/>
    <lineage>
        <taxon>Bacteria</taxon>
        <taxon>Pseudomonadati</taxon>
        <taxon>Bacteroidota</taxon>
        <taxon>Bacteroidia</taxon>
        <taxon>Bacteroidales</taxon>
        <taxon>Bacteroidaceae</taxon>
        <taxon>Bacteroides</taxon>
    </lineage>
</organism>
<keyword evidence="5" id="KW-1185">Reference proteome</keyword>
<evidence type="ECO:0000256" key="1">
    <source>
        <dbReference type="PROSITE-ProRule" id="PRU01360"/>
    </source>
</evidence>
<dbReference type="RefSeq" id="WP_044162029.1">
    <property type="nucleotide sequence ID" value="NZ_JACIER010000004.1"/>
</dbReference>
<dbReference type="SUPFAM" id="SSF56935">
    <property type="entry name" value="Porins"/>
    <property type="match status" value="1"/>
</dbReference>